<proteinExistence type="predicted"/>
<evidence type="ECO:0008006" key="4">
    <source>
        <dbReference type="Google" id="ProtNLM"/>
    </source>
</evidence>
<dbReference type="PANTHER" id="PTHR11183">
    <property type="entry name" value="GLYCOGENIN SUBFAMILY MEMBER"/>
    <property type="match status" value="1"/>
</dbReference>
<protein>
    <recommendedName>
        <fullName evidence="4">Glycosyltransferase family 8 protein</fullName>
    </recommendedName>
</protein>
<dbReference type="AlphaFoldDB" id="A0ABD3MY41"/>
<dbReference type="SUPFAM" id="SSF53448">
    <property type="entry name" value="Nucleotide-diphospho-sugar transferases"/>
    <property type="match status" value="1"/>
</dbReference>
<sequence>MVSLNSRRGAAHHHVRHALVARLIIGFVTILISAIIIGYYYVLSSTIQAAGKINRSDNSVDVNGNGGNSIRGGTTEIHGKQPIATIGYAITVSGCPSGKDRGDFGAGISDGAAILQHSIRLNSIQNYPQSQSLYDYKMYALVHVEAEWCARPALEPLGYEILIRDVPVPLAEIEGKYLREKVADNGCCGDKEFVKLYAFTLIQHPVVVHLDLDTLVLKPMDKLYNVIINGPPKDGSNGGIDVAFDDPLISTTAASTNDNKIDAFFTRDYNMAHNGMKHVGVQGGFLVLRPSIDAYNEFVSIIRKGDFQESRGWGGLGFGPFYGSMTFQGIIPYFYDHLHPGTGIELNHCTYNNMADNPRDEPTRNDIVSGRCRDGYNRPDKHDVCEDCRSRPIENVATTHFTLCQKPWECLPQSADRIQERLCRKFHHEWYRVREDLETSIWGRESIPLTNTEEIIKTRGGAFEIDHFRGYCNGHGKNGYIKVNIPS</sequence>
<dbReference type="Gene3D" id="3.90.550.10">
    <property type="entry name" value="Spore Coat Polysaccharide Biosynthesis Protein SpsA, Chain A"/>
    <property type="match status" value="1"/>
</dbReference>
<gene>
    <name evidence="2" type="ORF">ACHAWU_006927</name>
</gene>
<evidence type="ECO:0000313" key="2">
    <source>
        <dbReference type="EMBL" id="KAL3768826.1"/>
    </source>
</evidence>
<keyword evidence="3" id="KW-1185">Reference proteome</keyword>
<evidence type="ECO:0000313" key="3">
    <source>
        <dbReference type="Proteomes" id="UP001530293"/>
    </source>
</evidence>
<accession>A0ABD3MY41</accession>
<keyword evidence="1" id="KW-0812">Transmembrane</keyword>
<dbReference type="Proteomes" id="UP001530293">
    <property type="component" value="Unassembled WGS sequence"/>
</dbReference>
<dbReference type="InterPro" id="IPR029044">
    <property type="entry name" value="Nucleotide-diphossugar_trans"/>
</dbReference>
<name>A0ABD3MY41_9STRA</name>
<feature type="transmembrane region" description="Helical" evidence="1">
    <location>
        <begin position="20"/>
        <end position="42"/>
    </location>
</feature>
<dbReference type="InterPro" id="IPR050587">
    <property type="entry name" value="GNT1/Glycosyltrans_8"/>
</dbReference>
<comment type="caution">
    <text evidence="2">The sequence shown here is derived from an EMBL/GenBank/DDBJ whole genome shotgun (WGS) entry which is preliminary data.</text>
</comment>
<organism evidence="2 3">
    <name type="scientific">Discostella pseudostelligera</name>
    <dbReference type="NCBI Taxonomy" id="259834"/>
    <lineage>
        <taxon>Eukaryota</taxon>
        <taxon>Sar</taxon>
        <taxon>Stramenopiles</taxon>
        <taxon>Ochrophyta</taxon>
        <taxon>Bacillariophyta</taxon>
        <taxon>Coscinodiscophyceae</taxon>
        <taxon>Thalassiosirophycidae</taxon>
        <taxon>Stephanodiscales</taxon>
        <taxon>Stephanodiscaceae</taxon>
        <taxon>Discostella</taxon>
    </lineage>
</organism>
<keyword evidence="1" id="KW-1133">Transmembrane helix</keyword>
<reference evidence="2 3" key="1">
    <citation type="submission" date="2024-10" db="EMBL/GenBank/DDBJ databases">
        <title>Updated reference genomes for cyclostephanoid diatoms.</title>
        <authorList>
            <person name="Roberts W.R."/>
            <person name="Alverson A.J."/>
        </authorList>
    </citation>
    <scope>NUCLEOTIDE SEQUENCE [LARGE SCALE GENOMIC DNA]</scope>
    <source>
        <strain evidence="2 3">AJA232-27</strain>
    </source>
</reference>
<keyword evidence="1" id="KW-0472">Membrane</keyword>
<dbReference type="EMBL" id="JALLBG020000062">
    <property type="protein sequence ID" value="KAL3768826.1"/>
    <property type="molecule type" value="Genomic_DNA"/>
</dbReference>
<evidence type="ECO:0000256" key="1">
    <source>
        <dbReference type="SAM" id="Phobius"/>
    </source>
</evidence>